<dbReference type="Gene3D" id="1.10.10.10">
    <property type="entry name" value="Winged helix-like DNA-binding domain superfamily/Winged helix DNA-binding domain"/>
    <property type="match status" value="1"/>
</dbReference>
<organism evidence="8 9">
    <name type="scientific">Paraburkholderia tropica</name>
    <dbReference type="NCBI Taxonomy" id="92647"/>
    <lineage>
        <taxon>Bacteria</taxon>
        <taxon>Pseudomonadati</taxon>
        <taxon>Pseudomonadota</taxon>
        <taxon>Betaproteobacteria</taxon>
        <taxon>Burkholderiales</taxon>
        <taxon>Burkholderiaceae</taxon>
        <taxon>Paraburkholderia</taxon>
    </lineage>
</organism>
<dbReference type="InterPro" id="IPR011006">
    <property type="entry name" value="CheY-like_superfamily"/>
</dbReference>
<evidence type="ECO:0000256" key="3">
    <source>
        <dbReference type="ARBA" id="ARBA00023163"/>
    </source>
</evidence>
<evidence type="ECO:0000313" key="10">
    <source>
        <dbReference type="Proteomes" id="UP000247515"/>
    </source>
</evidence>
<dbReference type="PRINTS" id="PR00038">
    <property type="entry name" value="HTHLUXR"/>
</dbReference>
<keyword evidence="1" id="KW-0805">Transcription regulation</keyword>
<dbReference type="PROSITE" id="PS50110">
    <property type="entry name" value="RESPONSE_REGULATORY"/>
    <property type="match status" value="1"/>
</dbReference>
<dbReference type="InterPro" id="IPR000792">
    <property type="entry name" value="Tscrpt_reg_LuxR_C"/>
</dbReference>
<dbReference type="InterPro" id="IPR036388">
    <property type="entry name" value="WH-like_DNA-bd_sf"/>
</dbReference>
<gene>
    <name evidence="7" type="ORF">C7400_123111</name>
    <name evidence="8" type="ORF">SAMN05216550_121123</name>
</gene>
<dbReference type="PANTHER" id="PTHR43214:SF41">
    <property type="entry name" value="NITRATE_NITRITE RESPONSE REGULATOR PROTEIN NARP"/>
    <property type="match status" value="1"/>
</dbReference>
<dbReference type="GO" id="GO:0006355">
    <property type="term" value="P:regulation of DNA-templated transcription"/>
    <property type="evidence" value="ECO:0007669"/>
    <property type="project" value="InterPro"/>
</dbReference>
<dbReference type="Proteomes" id="UP000247515">
    <property type="component" value="Unassembled WGS sequence"/>
</dbReference>
<feature type="domain" description="Response regulatory" evidence="6">
    <location>
        <begin position="25"/>
        <end position="142"/>
    </location>
</feature>
<dbReference type="PROSITE" id="PS00622">
    <property type="entry name" value="HTH_LUXR_1"/>
    <property type="match status" value="1"/>
</dbReference>
<keyword evidence="3" id="KW-0804">Transcription</keyword>
<evidence type="ECO:0000256" key="4">
    <source>
        <dbReference type="PROSITE-ProRule" id="PRU00169"/>
    </source>
</evidence>
<evidence type="ECO:0000256" key="2">
    <source>
        <dbReference type="ARBA" id="ARBA00023125"/>
    </source>
</evidence>
<keyword evidence="10" id="KW-1185">Reference proteome</keyword>
<reference evidence="8 9" key="1">
    <citation type="submission" date="2016-10" db="EMBL/GenBank/DDBJ databases">
        <authorList>
            <person name="Varghese N."/>
            <person name="Submissions S."/>
        </authorList>
    </citation>
    <scope>NUCLEOTIDE SEQUENCE [LARGE SCALE GENOMIC DNA]</scope>
    <source>
        <strain evidence="8 9">LMG 22274</strain>
    </source>
</reference>
<protein>
    <submittedName>
        <fullName evidence="7">LuxR family two component transcriptional regulator</fullName>
    </submittedName>
    <submittedName>
        <fullName evidence="8">Two component transcriptional regulator, LuxR family</fullName>
    </submittedName>
</protein>
<dbReference type="PROSITE" id="PS50043">
    <property type="entry name" value="HTH_LUXR_2"/>
    <property type="match status" value="1"/>
</dbReference>
<dbReference type="Proteomes" id="UP000183529">
    <property type="component" value="Unassembled WGS sequence"/>
</dbReference>
<dbReference type="CDD" id="cd06170">
    <property type="entry name" value="LuxR_C_like"/>
    <property type="match status" value="1"/>
</dbReference>
<name>A0AAQ1GM42_9BURK</name>
<evidence type="ECO:0000313" key="9">
    <source>
        <dbReference type="Proteomes" id="UP000183529"/>
    </source>
</evidence>
<feature type="domain" description="HTH luxR-type" evidence="5">
    <location>
        <begin position="168"/>
        <end position="233"/>
    </location>
</feature>
<dbReference type="PANTHER" id="PTHR43214">
    <property type="entry name" value="TWO-COMPONENT RESPONSE REGULATOR"/>
    <property type="match status" value="1"/>
</dbReference>
<dbReference type="Pfam" id="PF00072">
    <property type="entry name" value="Response_reg"/>
    <property type="match status" value="1"/>
</dbReference>
<dbReference type="InterPro" id="IPR001789">
    <property type="entry name" value="Sig_transdc_resp-reg_receiver"/>
</dbReference>
<evidence type="ECO:0000259" key="6">
    <source>
        <dbReference type="PROSITE" id="PS50110"/>
    </source>
</evidence>
<dbReference type="GO" id="GO:0003677">
    <property type="term" value="F:DNA binding"/>
    <property type="evidence" value="ECO:0007669"/>
    <property type="project" value="UniProtKB-KW"/>
</dbReference>
<dbReference type="SUPFAM" id="SSF52172">
    <property type="entry name" value="CheY-like"/>
    <property type="match status" value="1"/>
</dbReference>
<accession>A0AAQ1GM42</accession>
<evidence type="ECO:0000256" key="1">
    <source>
        <dbReference type="ARBA" id="ARBA00023015"/>
    </source>
</evidence>
<evidence type="ECO:0000313" key="7">
    <source>
        <dbReference type="EMBL" id="PXX09639.1"/>
    </source>
</evidence>
<sequence length="236" mass="25384">MRLVGNLFPMTSASDDRPESFLPSPLLLVEDEHLMQLRLRSILLGLGYGEQEISIAGSLAEARTILAEQPFALTLIDIGLPDGSGVDLIHELHARDPALPMLVISAWSTEQTIVQALQAGASGYVLKERDDVEIAASIRSALRGGAPIDPFVARHILGLVRAAEVRANAPPAPPLSPRETEILGLVAKGLTNREIAALLFLSTLTVACHIRNIYKKLAVSSRTQAVFEARTHGLLP</sequence>
<comment type="caution">
    <text evidence="8">The sequence shown here is derived from an EMBL/GenBank/DDBJ whole genome shotgun (WGS) entry which is preliminary data.</text>
</comment>
<evidence type="ECO:0000259" key="5">
    <source>
        <dbReference type="PROSITE" id="PS50043"/>
    </source>
</evidence>
<dbReference type="Gene3D" id="3.40.50.2300">
    <property type="match status" value="1"/>
</dbReference>
<dbReference type="CDD" id="cd00156">
    <property type="entry name" value="REC"/>
    <property type="match status" value="1"/>
</dbReference>
<dbReference type="SMART" id="SM00421">
    <property type="entry name" value="HTH_LUXR"/>
    <property type="match status" value="1"/>
</dbReference>
<keyword evidence="4" id="KW-0597">Phosphoprotein</keyword>
<reference evidence="7 10" key="2">
    <citation type="submission" date="2018-05" db="EMBL/GenBank/DDBJ databases">
        <title>Genomic Encyclopedia of Type Strains, Phase IV (KMG-V): Genome sequencing to study the core and pangenomes of soil and plant-associated prokaryotes.</title>
        <authorList>
            <person name="Whitman W."/>
        </authorList>
    </citation>
    <scope>NUCLEOTIDE SEQUENCE [LARGE SCALE GENOMIC DNA]</scope>
    <source>
        <strain evidence="7 10">SIr-6563</strain>
    </source>
</reference>
<dbReference type="SMART" id="SM00448">
    <property type="entry name" value="REC"/>
    <property type="match status" value="1"/>
</dbReference>
<dbReference type="InterPro" id="IPR039420">
    <property type="entry name" value="WalR-like"/>
</dbReference>
<proteinExistence type="predicted"/>
<dbReference type="EMBL" id="QJJV01000023">
    <property type="protein sequence ID" value="PXX09639.1"/>
    <property type="molecule type" value="Genomic_DNA"/>
</dbReference>
<feature type="modified residue" description="4-aspartylphosphate" evidence="4">
    <location>
        <position position="77"/>
    </location>
</feature>
<dbReference type="GO" id="GO:0000160">
    <property type="term" value="P:phosphorelay signal transduction system"/>
    <property type="evidence" value="ECO:0007669"/>
    <property type="project" value="InterPro"/>
</dbReference>
<dbReference type="AlphaFoldDB" id="A0AAQ1GM42"/>
<dbReference type="Pfam" id="PF00196">
    <property type="entry name" value="GerE"/>
    <property type="match status" value="1"/>
</dbReference>
<evidence type="ECO:0000313" key="8">
    <source>
        <dbReference type="EMBL" id="SEK12198.1"/>
    </source>
</evidence>
<keyword evidence="2" id="KW-0238">DNA-binding</keyword>
<dbReference type="EMBL" id="FNZM01000021">
    <property type="protein sequence ID" value="SEK12198.1"/>
    <property type="molecule type" value="Genomic_DNA"/>
</dbReference>